<keyword evidence="3" id="KW-1185">Reference proteome</keyword>
<dbReference type="InterPro" id="IPR000073">
    <property type="entry name" value="AB_hydrolase_1"/>
</dbReference>
<dbReference type="AlphaFoldDB" id="A0A5C4RBN1"/>
<dbReference type="EMBL" id="VDDC01000001">
    <property type="protein sequence ID" value="TNH41305.1"/>
    <property type="molecule type" value="Genomic_DNA"/>
</dbReference>
<dbReference type="GO" id="GO:0016787">
    <property type="term" value="F:hydrolase activity"/>
    <property type="evidence" value="ECO:0007669"/>
    <property type="project" value="UniProtKB-KW"/>
</dbReference>
<evidence type="ECO:0000259" key="1">
    <source>
        <dbReference type="Pfam" id="PF12697"/>
    </source>
</evidence>
<name>A0A5C4RBN1_9RHOB</name>
<sequence length="254" mass="27405">MALLGHGQEHLQLVDHARSPFGCHQAPPCGRGQGLAARAVAGQGRGMTDILLIHGAWHGGWCWDRTAALLRAQGWRVACPDVAGDTLAACAAALSWAPVVVGHSLGGMLAEAMDPAPRVLIHLCSYLPLPGDSVASLDRLIPTPPRNWPRDDLGRLVLPPDAARAMLYDNCADADLSRLRPQPVGPLRDPLPGPRKQTTRHYVLCNRDRAILPAAQRAMLDRAPVDHLHHRPWGHSPFQSDPQGLADLINAIAR</sequence>
<protein>
    <submittedName>
        <fullName evidence="2">Alpha/beta hydrolase</fullName>
    </submittedName>
</protein>
<evidence type="ECO:0000313" key="2">
    <source>
        <dbReference type="EMBL" id="TNH41305.1"/>
    </source>
</evidence>
<dbReference type="InterPro" id="IPR029058">
    <property type="entry name" value="AB_hydrolase_fold"/>
</dbReference>
<evidence type="ECO:0000313" key="3">
    <source>
        <dbReference type="Proteomes" id="UP000304880"/>
    </source>
</evidence>
<dbReference type="PANTHER" id="PTHR37017">
    <property type="entry name" value="AB HYDROLASE-1 DOMAIN-CONTAINING PROTEIN-RELATED"/>
    <property type="match status" value="1"/>
</dbReference>
<dbReference type="PANTHER" id="PTHR37017:SF11">
    <property type="entry name" value="ESTERASE_LIPASE_THIOESTERASE DOMAIN-CONTAINING PROTEIN"/>
    <property type="match status" value="1"/>
</dbReference>
<feature type="domain" description="AB hydrolase-1" evidence="1">
    <location>
        <begin position="50"/>
        <end position="247"/>
    </location>
</feature>
<dbReference type="Gene3D" id="3.40.50.1820">
    <property type="entry name" value="alpha/beta hydrolase"/>
    <property type="match status" value="1"/>
</dbReference>
<comment type="caution">
    <text evidence="2">The sequence shown here is derived from an EMBL/GenBank/DDBJ whole genome shotgun (WGS) entry which is preliminary data.</text>
</comment>
<dbReference type="Pfam" id="PF12697">
    <property type="entry name" value="Abhydrolase_6"/>
    <property type="match status" value="1"/>
</dbReference>
<reference evidence="2 3" key="1">
    <citation type="submission" date="2019-06" db="EMBL/GenBank/DDBJ databases">
        <authorList>
            <person name="Li J."/>
        </authorList>
    </citation>
    <scope>NUCLEOTIDE SEQUENCE [LARGE SCALE GENOMIC DNA]</scope>
    <source>
        <strain evidence="2 3">CGMCC 1.8012</strain>
    </source>
</reference>
<dbReference type="Proteomes" id="UP000304880">
    <property type="component" value="Unassembled WGS sequence"/>
</dbReference>
<organism evidence="2 3">
    <name type="scientific">Paracoccus haeundaensis</name>
    <dbReference type="NCBI Taxonomy" id="225362"/>
    <lineage>
        <taxon>Bacteria</taxon>
        <taxon>Pseudomonadati</taxon>
        <taxon>Pseudomonadota</taxon>
        <taxon>Alphaproteobacteria</taxon>
        <taxon>Rhodobacterales</taxon>
        <taxon>Paracoccaceae</taxon>
        <taxon>Paracoccus</taxon>
    </lineage>
</organism>
<keyword evidence="2" id="KW-0378">Hydrolase</keyword>
<proteinExistence type="predicted"/>
<gene>
    <name evidence="2" type="ORF">FHD67_00910</name>
</gene>
<dbReference type="InterPro" id="IPR052897">
    <property type="entry name" value="Sec-Metab_Biosynth_Hydrolase"/>
</dbReference>
<accession>A0A5C4RBN1</accession>
<dbReference type="SUPFAM" id="SSF53474">
    <property type="entry name" value="alpha/beta-Hydrolases"/>
    <property type="match status" value="1"/>
</dbReference>